<dbReference type="AlphaFoldDB" id="A0A0C2X6I9"/>
<dbReference type="Gene3D" id="1.10.30.10">
    <property type="entry name" value="High mobility group box domain"/>
    <property type="match status" value="1"/>
</dbReference>
<dbReference type="GO" id="GO:0005634">
    <property type="term" value="C:nucleus"/>
    <property type="evidence" value="ECO:0007669"/>
    <property type="project" value="UniProtKB-UniRule"/>
</dbReference>
<dbReference type="Pfam" id="PF00505">
    <property type="entry name" value="HMG_box"/>
    <property type="match status" value="1"/>
</dbReference>
<dbReference type="STRING" id="933852.A0A0C2X6I9"/>
<proteinExistence type="predicted"/>
<dbReference type="Proteomes" id="UP000054097">
    <property type="component" value="Unassembled WGS sequence"/>
</dbReference>
<keyword evidence="1" id="KW-0539">Nucleus</keyword>
<dbReference type="OrthoDB" id="1919336at2759"/>
<dbReference type="HOGENOM" id="CLU_973747_0_0_1"/>
<evidence type="ECO:0000313" key="5">
    <source>
        <dbReference type="Proteomes" id="UP000054097"/>
    </source>
</evidence>
<feature type="DNA-binding region" description="HMG box" evidence="1">
    <location>
        <begin position="231"/>
        <end position="286"/>
    </location>
</feature>
<organism evidence="4 5">
    <name type="scientific">Serendipita vermifera MAFF 305830</name>
    <dbReference type="NCBI Taxonomy" id="933852"/>
    <lineage>
        <taxon>Eukaryota</taxon>
        <taxon>Fungi</taxon>
        <taxon>Dikarya</taxon>
        <taxon>Basidiomycota</taxon>
        <taxon>Agaricomycotina</taxon>
        <taxon>Agaricomycetes</taxon>
        <taxon>Sebacinales</taxon>
        <taxon>Serendipitaceae</taxon>
        <taxon>Serendipita</taxon>
    </lineage>
</organism>
<feature type="compositionally biased region" description="Low complexity" evidence="2">
    <location>
        <begin position="54"/>
        <end position="67"/>
    </location>
</feature>
<reference evidence="5" key="2">
    <citation type="submission" date="2015-01" db="EMBL/GenBank/DDBJ databases">
        <title>Evolutionary Origins and Diversification of the Mycorrhizal Mutualists.</title>
        <authorList>
            <consortium name="DOE Joint Genome Institute"/>
            <consortium name="Mycorrhizal Genomics Consortium"/>
            <person name="Kohler A."/>
            <person name="Kuo A."/>
            <person name="Nagy L.G."/>
            <person name="Floudas D."/>
            <person name="Copeland A."/>
            <person name="Barry K.W."/>
            <person name="Cichocki N."/>
            <person name="Veneault-Fourrey C."/>
            <person name="LaButti K."/>
            <person name="Lindquist E.A."/>
            <person name="Lipzen A."/>
            <person name="Lundell T."/>
            <person name="Morin E."/>
            <person name="Murat C."/>
            <person name="Riley R."/>
            <person name="Ohm R."/>
            <person name="Sun H."/>
            <person name="Tunlid A."/>
            <person name="Henrissat B."/>
            <person name="Grigoriev I.V."/>
            <person name="Hibbett D.S."/>
            <person name="Martin F."/>
        </authorList>
    </citation>
    <scope>NUCLEOTIDE SEQUENCE [LARGE SCALE GENOMIC DNA]</scope>
    <source>
        <strain evidence="5">MAFF 305830</strain>
    </source>
</reference>
<protein>
    <recommendedName>
        <fullName evidence="3">HMG box domain-containing protein</fullName>
    </recommendedName>
</protein>
<evidence type="ECO:0000256" key="1">
    <source>
        <dbReference type="PROSITE-ProRule" id="PRU00267"/>
    </source>
</evidence>
<dbReference type="GO" id="GO:0003677">
    <property type="term" value="F:DNA binding"/>
    <property type="evidence" value="ECO:0007669"/>
    <property type="project" value="UniProtKB-UniRule"/>
</dbReference>
<feature type="domain" description="HMG box" evidence="3">
    <location>
        <begin position="134"/>
        <end position="200"/>
    </location>
</feature>
<keyword evidence="1" id="KW-0238">DNA-binding</keyword>
<evidence type="ECO:0000256" key="2">
    <source>
        <dbReference type="SAM" id="MobiDB-lite"/>
    </source>
</evidence>
<dbReference type="InterPro" id="IPR009071">
    <property type="entry name" value="HMG_box_dom"/>
</dbReference>
<dbReference type="CDD" id="cd00084">
    <property type="entry name" value="HMG-box_SF"/>
    <property type="match status" value="1"/>
</dbReference>
<gene>
    <name evidence="4" type="ORF">M408DRAFT_331572</name>
</gene>
<evidence type="ECO:0000313" key="4">
    <source>
        <dbReference type="EMBL" id="KIM24912.1"/>
    </source>
</evidence>
<feature type="domain" description="HMG box" evidence="3">
    <location>
        <begin position="231"/>
        <end position="286"/>
    </location>
</feature>
<feature type="region of interest" description="Disordered" evidence="2">
    <location>
        <begin position="50"/>
        <end position="106"/>
    </location>
</feature>
<dbReference type="PROSITE" id="PS50118">
    <property type="entry name" value="HMG_BOX_2"/>
    <property type="match status" value="2"/>
</dbReference>
<accession>A0A0C2X6I9</accession>
<name>A0A0C2X6I9_SERVB</name>
<reference evidence="4 5" key="1">
    <citation type="submission" date="2014-04" db="EMBL/GenBank/DDBJ databases">
        <authorList>
            <consortium name="DOE Joint Genome Institute"/>
            <person name="Kuo A."/>
            <person name="Zuccaro A."/>
            <person name="Kohler A."/>
            <person name="Nagy L.G."/>
            <person name="Floudas D."/>
            <person name="Copeland A."/>
            <person name="Barry K.W."/>
            <person name="Cichocki N."/>
            <person name="Veneault-Fourrey C."/>
            <person name="LaButti K."/>
            <person name="Lindquist E.A."/>
            <person name="Lipzen A."/>
            <person name="Lundell T."/>
            <person name="Morin E."/>
            <person name="Murat C."/>
            <person name="Sun H."/>
            <person name="Tunlid A."/>
            <person name="Henrissat B."/>
            <person name="Grigoriev I.V."/>
            <person name="Hibbett D.S."/>
            <person name="Martin F."/>
            <person name="Nordberg H.P."/>
            <person name="Cantor M.N."/>
            <person name="Hua S.X."/>
        </authorList>
    </citation>
    <scope>NUCLEOTIDE SEQUENCE [LARGE SCALE GENOMIC DNA]</scope>
    <source>
        <strain evidence="4 5">MAFF 305830</strain>
    </source>
</reference>
<dbReference type="InterPro" id="IPR036910">
    <property type="entry name" value="HMG_box_dom_sf"/>
</dbReference>
<dbReference type="EMBL" id="KN824319">
    <property type="protein sequence ID" value="KIM24912.1"/>
    <property type="molecule type" value="Genomic_DNA"/>
</dbReference>
<evidence type="ECO:0000259" key="3">
    <source>
        <dbReference type="PROSITE" id="PS50118"/>
    </source>
</evidence>
<sequence>MISTVLRTLISRSAFKSGQKYALSSTATTSKTLGNILLAQGRLFSVSTRVASPAARTTTNKKSTTKSAPKKKATGVKKTTAASKKKTTATKRKAAAPKKRKVAAKKKVTVRKLKVKKVVPVKATPRNDASLRAPPRAMSAYSLYVKRMWPTLSPKPTSAPAGMVQVRQMWASLTDAEKKPFFDETSTLNTERRQAYDKWRAGLSMADVRAINAYRANTKHNKLGGTPSSATKKPIKGYLKFYQTALKDGTIDLKKAPTGTTPVIYAAKEAARLWKGMSTTEKATYM</sequence>
<feature type="DNA-binding region" description="HMG box" evidence="1">
    <location>
        <begin position="134"/>
        <end position="200"/>
    </location>
</feature>
<dbReference type="SUPFAM" id="SSF47095">
    <property type="entry name" value="HMG-box"/>
    <property type="match status" value="1"/>
</dbReference>
<keyword evidence="5" id="KW-1185">Reference proteome</keyword>
<feature type="compositionally biased region" description="Basic residues" evidence="2">
    <location>
        <begin position="83"/>
        <end position="106"/>
    </location>
</feature>